<dbReference type="EMBL" id="HACM01011167">
    <property type="protein sequence ID" value="CRZ11609.1"/>
    <property type="molecule type" value="Transcribed_RNA"/>
</dbReference>
<proteinExistence type="inferred from homology"/>
<evidence type="ECO:0000313" key="9">
    <source>
        <dbReference type="EMBL" id="CRZ11609.1"/>
    </source>
</evidence>
<reference evidence="9" key="1">
    <citation type="submission" date="2015-04" db="EMBL/GenBank/DDBJ databases">
        <title>The genome sequence of the plant pathogenic Rhizarian Plasmodiophora brassicae reveals insights in its biotrophic life cycle and the origin of chitin synthesis.</title>
        <authorList>
            <person name="Schwelm A."/>
            <person name="Fogelqvist J."/>
            <person name="Knaust A."/>
            <person name="Julke S."/>
            <person name="Lilja T."/>
            <person name="Dhandapani V."/>
            <person name="Bonilla-Rosso G."/>
            <person name="Karlsson M."/>
            <person name="Shevchenko A."/>
            <person name="Choi S.R."/>
            <person name="Kim H.G."/>
            <person name="Park J.Y."/>
            <person name="Lim Y.P."/>
            <person name="Ludwig-Muller J."/>
            <person name="Dixelius C."/>
        </authorList>
    </citation>
    <scope>NUCLEOTIDE SEQUENCE</scope>
    <source>
        <tissue evidence="9">Potato root galls</tissue>
    </source>
</reference>
<dbReference type="InterPro" id="IPR026104">
    <property type="entry name" value="ZNF_C2HC_dom_1C"/>
</dbReference>
<feature type="compositionally biased region" description="Basic and acidic residues" evidence="7">
    <location>
        <begin position="115"/>
        <end position="128"/>
    </location>
</feature>
<keyword evidence="5" id="KW-0175">Coiled coil</keyword>
<dbReference type="InterPro" id="IPR049899">
    <property type="entry name" value="Znf_C2HC_C3H"/>
</dbReference>
<dbReference type="Gene3D" id="3.30.160.60">
    <property type="entry name" value="Classic Zinc Finger"/>
    <property type="match status" value="1"/>
</dbReference>
<name>A0A0H5RS92_9EUKA</name>
<dbReference type="GO" id="GO:0008270">
    <property type="term" value="F:zinc ion binding"/>
    <property type="evidence" value="ECO:0007669"/>
    <property type="project" value="UniProtKB-KW"/>
</dbReference>
<feature type="region of interest" description="Disordered" evidence="7">
    <location>
        <begin position="106"/>
        <end position="148"/>
    </location>
</feature>
<protein>
    <recommendedName>
        <fullName evidence="8">C2HC/C3H-type domain-containing protein</fullName>
    </recommendedName>
</protein>
<dbReference type="PANTHER" id="PTHR14649:SF1">
    <property type="entry name" value="ZINC FINGER C2HC DOMAIN-CONTAINING PROTEIN 1C"/>
    <property type="match status" value="1"/>
</dbReference>
<accession>A0A0H5RS92</accession>
<dbReference type="PROSITE" id="PS52027">
    <property type="entry name" value="ZF_C2HC_C3H"/>
    <property type="match status" value="2"/>
</dbReference>
<keyword evidence="4" id="KW-0862">Zinc</keyword>
<evidence type="ECO:0000256" key="4">
    <source>
        <dbReference type="ARBA" id="ARBA00022833"/>
    </source>
</evidence>
<dbReference type="Pfam" id="PF13913">
    <property type="entry name" value="zf-C2HC_2"/>
    <property type="match status" value="2"/>
</dbReference>
<keyword evidence="2" id="KW-0479">Metal-binding</keyword>
<keyword evidence="3 6" id="KW-0863">Zinc-finger</keyword>
<evidence type="ECO:0000256" key="1">
    <source>
        <dbReference type="ARBA" id="ARBA00010843"/>
    </source>
</evidence>
<dbReference type="AlphaFoldDB" id="A0A0H5RS92"/>
<feature type="compositionally biased region" description="Low complexity" evidence="7">
    <location>
        <begin position="133"/>
        <end position="148"/>
    </location>
</feature>
<evidence type="ECO:0000256" key="6">
    <source>
        <dbReference type="PROSITE-ProRule" id="PRU01371"/>
    </source>
</evidence>
<sequence>MQRFAGAKMGPGAPGSPGVKQLSLLKMKIKDQKRIPKSSPFPAEEEYKEISLVLCQVCGRNFSEDRIVQHARVCKHAKPRKIFDPSEHRTRNTELAQFFKAAKIAEPNSKSVKQKSQEWKRRSEELRDALSSARAPAGLKAKGAPGGAPKVNTSFIPCPHCQRRFNAKAAERHIPLCSSIVNRPKRLERGSGRKAYSRV</sequence>
<evidence type="ECO:0000256" key="3">
    <source>
        <dbReference type="ARBA" id="ARBA00022771"/>
    </source>
</evidence>
<evidence type="ECO:0000256" key="7">
    <source>
        <dbReference type="SAM" id="MobiDB-lite"/>
    </source>
</evidence>
<organism evidence="9">
    <name type="scientific">Spongospora subterranea</name>
    <dbReference type="NCBI Taxonomy" id="70186"/>
    <lineage>
        <taxon>Eukaryota</taxon>
        <taxon>Sar</taxon>
        <taxon>Rhizaria</taxon>
        <taxon>Endomyxa</taxon>
        <taxon>Phytomyxea</taxon>
        <taxon>Plasmodiophorida</taxon>
        <taxon>Plasmodiophoridae</taxon>
        <taxon>Spongospora</taxon>
    </lineage>
</organism>
<feature type="domain" description="C2HC/C3H-type" evidence="8">
    <location>
        <begin position="51"/>
        <end position="80"/>
    </location>
</feature>
<comment type="similarity">
    <text evidence="1">Belongs to the ZC2HC1 family.</text>
</comment>
<evidence type="ECO:0000256" key="5">
    <source>
        <dbReference type="ARBA" id="ARBA00023054"/>
    </source>
</evidence>
<feature type="domain" description="C2HC/C3H-type" evidence="8">
    <location>
        <begin position="154"/>
        <end position="183"/>
    </location>
</feature>
<evidence type="ECO:0000256" key="2">
    <source>
        <dbReference type="ARBA" id="ARBA00022723"/>
    </source>
</evidence>
<evidence type="ECO:0000259" key="8">
    <source>
        <dbReference type="PROSITE" id="PS52027"/>
    </source>
</evidence>
<dbReference type="PANTHER" id="PTHR14649">
    <property type="entry name" value="ZINC FINGER C2HC DOMAIN-CONTAINING PROTEIN 1C"/>
    <property type="match status" value="1"/>
</dbReference>